<keyword evidence="2" id="KW-0805">Transcription regulation</keyword>
<dbReference type="PANTHER" id="PTHR30055">
    <property type="entry name" value="HTH-TYPE TRANSCRIPTIONAL REGULATOR RUTR"/>
    <property type="match status" value="1"/>
</dbReference>
<dbReference type="InterPro" id="IPR003012">
    <property type="entry name" value="Tet_transcr_reg_TetR"/>
</dbReference>
<accession>A0A7I7XUW9</accession>
<dbReference type="SUPFAM" id="SSF46689">
    <property type="entry name" value="Homeodomain-like"/>
    <property type="match status" value="1"/>
</dbReference>
<dbReference type="AlphaFoldDB" id="A0A7I7XUW9"/>
<dbReference type="Pfam" id="PF02909">
    <property type="entry name" value="TetR_C_1"/>
    <property type="match status" value="1"/>
</dbReference>
<dbReference type="InterPro" id="IPR009057">
    <property type="entry name" value="Homeodomain-like_sf"/>
</dbReference>
<dbReference type="PANTHER" id="PTHR30055:SF151">
    <property type="entry name" value="TRANSCRIPTIONAL REGULATORY PROTEIN"/>
    <property type="match status" value="1"/>
</dbReference>
<dbReference type="SUPFAM" id="SSF48498">
    <property type="entry name" value="Tetracyclin repressor-like, C-terminal domain"/>
    <property type="match status" value="1"/>
</dbReference>
<proteinExistence type="predicted"/>
<gene>
    <name evidence="5" type="ORF">MCNF_16520</name>
</gene>
<dbReference type="GO" id="GO:0003700">
    <property type="term" value="F:DNA-binding transcription factor activity"/>
    <property type="evidence" value="ECO:0007669"/>
    <property type="project" value="TreeGrafter"/>
</dbReference>
<dbReference type="EMBL" id="AP022612">
    <property type="protein sequence ID" value="BBZ33047.1"/>
    <property type="molecule type" value="Genomic_DNA"/>
</dbReference>
<dbReference type="GO" id="GO:0046677">
    <property type="term" value="P:response to antibiotic"/>
    <property type="evidence" value="ECO:0007669"/>
    <property type="project" value="InterPro"/>
</dbReference>
<dbReference type="OrthoDB" id="3432043at2"/>
<evidence type="ECO:0000313" key="6">
    <source>
        <dbReference type="Proteomes" id="UP000466931"/>
    </source>
</evidence>
<keyword evidence="6" id="KW-1185">Reference proteome</keyword>
<reference evidence="5" key="1">
    <citation type="journal article" date="2019" name="Emerg. Microbes Infect.">
        <title>Comprehensive subspecies identification of 175 nontuberculous mycobacteria species based on 7547 genomic profiles.</title>
        <authorList>
            <person name="Matsumoto Y."/>
            <person name="Kinjo T."/>
            <person name="Motooka D."/>
            <person name="Nabeya D."/>
            <person name="Jung N."/>
            <person name="Uechi K."/>
            <person name="Horii T."/>
            <person name="Iida T."/>
            <person name="Fujita J."/>
            <person name="Nakamura S."/>
        </authorList>
    </citation>
    <scope>NUCLEOTIDE SEQUENCE [LARGE SCALE GENOMIC DNA]</scope>
    <source>
        <strain evidence="5">JCM 13671</strain>
    </source>
</reference>
<sequence>MGRPRTPLLSAERIAEAALSLVQSTGGFTMPGVAQKLKVRPSSLYNHVSSRDEIVELLRERAMSEVELPADDPERPWREVVADIMRSYRRSFARYPQLIPLLTEHAVNSTHAITMYNALAVTLARAGFDAADTLRAITLMDSFVLGAALDVAAPDEPWQSSAQVGPELAAALATGAPKPQRADDAFEFGLAVLLRGLRPAL</sequence>
<keyword evidence="3" id="KW-0238">DNA-binding</keyword>
<dbReference type="Gene3D" id="1.10.357.10">
    <property type="entry name" value="Tetracycline Repressor, domain 2"/>
    <property type="match status" value="1"/>
</dbReference>
<dbReference type="Proteomes" id="UP000466931">
    <property type="component" value="Chromosome"/>
</dbReference>
<evidence type="ECO:0000313" key="5">
    <source>
        <dbReference type="EMBL" id="BBZ33047.1"/>
    </source>
</evidence>
<dbReference type="GO" id="GO:0045892">
    <property type="term" value="P:negative regulation of DNA-templated transcription"/>
    <property type="evidence" value="ECO:0007669"/>
    <property type="project" value="InterPro"/>
</dbReference>
<evidence type="ECO:0000256" key="4">
    <source>
        <dbReference type="ARBA" id="ARBA00023163"/>
    </source>
</evidence>
<dbReference type="RefSeq" id="WP_085152470.1">
    <property type="nucleotide sequence ID" value="NZ_AP022612.1"/>
</dbReference>
<dbReference type="InterPro" id="IPR004111">
    <property type="entry name" value="Repressor_TetR_C"/>
</dbReference>
<dbReference type="GO" id="GO:0000976">
    <property type="term" value="F:transcription cis-regulatory region binding"/>
    <property type="evidence" value="ECO:0007669"/>
    <property type="project" value="TreeGrafter"/>
</dbReference>
<organism evidence="5 6">
    <name type="scientific">Mycolicibacterium confluentis</name>
    <dbReference type="NCBI Taxonomy" id="28047"/>
    <lineage>
        <taxon>Bacteria</taxon>
        <taxon>Bacillati</taxon>
        <taxon>Actinomycetota</taxon>
        <taxon>Actinomycetes</taxon>
        <taxon>Mycobacteriales</taxon>
        <taxon>Mycobacteriaceae</taxon>
        <taxon>Mycolicibacterium</taxon>
    </lineage>
</organism>
<evidence type="ECO:0000256" key="2">
    <source>
        <dbReference type="ARBA" id="ARBA00023015"/>
    </source>
</evidence>
<reference evidence="5" key="2">
    <citation type="submission" date="2020-02" db="EMBL/GenBank/DDBJ databases">
        <authorList>
            <person name="Matsumoto Y."/>
            <person name="Motooka D."/>
            <person name="Nakamura S."/>
        </authorList>
    </citation>
    <scope>NUCLEOTIDE SEQUENCE</scope>
    <source>
        <strain evidence="5">JCM 13671</strain>
    </source>
</reference>
<name>A0A7I7XUW9_9MYCO</name>
<evidence type="ECO:0000256" key="3">
    <source>
        <dbReference type="ARBA" id="ARBA00023125"/>
    </source>
</evidence>
<dbReference type="InterPro" id="IPR036271">
    <property type="entry name" value="Tet_transcr_reg_TetR-rel_C_sf"/>
</dbReference>
<dbReference type="PRINTS" id="PR00400">
    <property type="entry name" value="TETREPRESSOR"/>
</dbReference>
<keyword evidence="1" id="KW-0678">Repressor</keyword>
<evidence type="ECO:0000256" key="1">
    <source>
        <dbReference type="ARBA" id="ARBA00022491"/>
    </source>
</evidence>
<dbReference type="InterPro" id="IPR050109">
    <property type="entry name" value="HTH-type_TetR-like_transc_reg"/>
</dbReference>
<keyword evidence="4" id="KW-0804">Transcription</keyword>
<protein>
    <submittedName>
        <fullName evidence="5">Tetracycline repressor, C-all-alpha domain protein</fullName>
    </submittedName>
</protein>